<proteinExistence type="predicted"/>
<accession>A0AAV4JRP9</accession>
<evidence type="ECO:0000313" key="3">
    <source>
        <dbReference type="Proteomes" id="UP000762676"/>
    </source>
</evidence>
<organism evidence="2 3">
    <name type="scientific">Elysia marginata</name>
    <dbReference type="NCBI Taxonomy" id="1093978"/>
    <lineage>
        <taxon>Eukaryota</taxon>
        <taxon>Metazoa</taxon>
        <taxon>Spiralia</taxon>
        <taxon>Lophotrochozoa</taxon>
        <taxon>Mollusca</taxon>
        <taxon>Gastropoda</taxon>
        <taxon>Heterobranchia</taxon>
        <taxon>Euthyneura</taxon>
        <taxon>Panpulmonata</taxon>
        <taxon>Sacoglossa</taxon>
        <taxon>Placobranchoidea</taxon>
        <taxon>Plakobranchidae</taxon>
        <taxon>Elysia</taxon>
    </lineage>
</organism>
<dbReference type="Proteomes" id="UP000762676">
    <property type="component" value="Unassembled WGS sequence"/>
</dbReference>
<feature type="compositionally biased region" description="Acidic residues" evidence="1">
    <location>
        <begin position="111"/>
        <end position="121"/>
    </location>
</feature>
<sequence length="131" mass="15044">MEGITQGIREQGDRRVLIKSSAVRAVLAASQQNRLKIRQTFGNSNLTKEEEEEKKNKPLYAEIAEWRKVLARLSCFLRTVDYILQDLLRHLVFSAAQRLLDHLVTSYHAQDDEDSDEEDLDSVCLKGRRGS</sequence>
<protein>
    <submittedName>
        <fullName evidence="2">Dynein heavy chain 1, axonemal</fullName>
    </submittedName>
</protein>
<dbReference type="EMBL" id="BMAT01007053">
    <property type="protein sequence ID" value="GFS25384.1"/>
    <property type="molecule type" value="Genomic_DNA"/>
</dbReference>
<reference evidence="2 3" key="1">
    <citation type="journal article" date="2021" name="Elife">
        <title>Chloroplast acquisition without the gene transfer in kleptoplastic sea slugs, Plakobranchus ocellatus.</title>
        <authorList>
            <person name="Maeda T."/>
            <person name="Takahashi S."/>
            <person name="Yoshida T."/>
            <person name="Shimamura S."/>
            <person name="Takaki Y."/>
            <person name="Nagai Y."/>
            <person name="Toyoda A."/>
            <person name="Suzuki Y."/>
            <person name="Arimoto A."/>
            <person name="Ishii H."/>
            <person name="Satoh N."/>
            <person name="Nishiyama T."/>
            <person name="Hasebe M."/>
            <person name="Maruyama T."/>
            <person name="Minagawa J."/>
            <person name="Obokata J."/>
            <person name="Shigenobu S."/>
        </authorList>
    </citation>
    <scope>NUCLEOTIDE SEQUENCE [LARGE SCALE GENOMIC DNA]</scope>
</reference>
<name>A0AAV4JRP9_9GAST</name>
<dbReference type="AlphaFoldDB" id="A0AAV4JRP9"/>
<gene>
    <name evidence="2" type="ORF">ElyMa_003440600</name>
</gene>
<evidence type="ECO:0000256" key="1">
    <source>
        <dbReference type="SAM" id="MobiDB-lite"/>
    </source>
</evidence>
<evidence type="ECO:0000313" key="2">
    <source>
        <dbReference type="EMBL" id="GFS25384.1"/>
    </source>
</evidence>
<feature type="region of interest" description="Disordered" evidence="1">
    <location>
        <begin position="109"/>
        <end position="131"/>
    </location>
</feature>
<keyword evidence="3" id="KW-1185">Reference proteome</keyword>
<comment type="caution">
    <text evidence="2">The sequence shown here is derived from an EMBL/GenBank/DDBJ whole genome shotgun (WGS) entry which is preliminary data.</text>
</comment>